<dbReference type="Proteomes" id="UP000325811">
    <property type="component" value="Chromosome I"/>
</dbReference>
<dbReference type="InterPro" id="IPR000653">
    <property type="entry name" value="DegT/StrS_aminotransferase"/>
</dbReference>
<dbReference type="AlphaFoldDB" id="A0A5Q4ZDC5"/>
<feature type="modified residue" description="N6-(pyridoxal phosphate)lysine" evidence="3">
    <location>
        <position position="202"/>
    </location>
</feature>
<name>A0A5Q4ZDC5_9BURK</name>
<dbReference type="NCBIfam" id="TIGR02379">
    <property type="entry name" value="ECA_wecE"/>
    <property type="match status" value="1"/>
</dbReference>
<dbReference type="PANTHER" id="PTHR30244:SF34">
    <property type="entry name" value="DTDP-4-AMINO-4,6-DIDEOXYGALACTOSE TRANSAMINASE"/>
    <property type="match status" value="1"/>
</dbReference>
<dbReference type="InterPro" id="IPR015421">
    <property type="entry name" value="PyrdxlP-dep_Trfase_major"/>
</dbReference>
<reference evidence="5 6" key="1">
    <citation type="submission" date="2019-08" db="EMBL/GenBank/DDBJ databases">
        <authorList>
            <person name="Herpell B J."/>
        </authorList>
    </citation>
    <scope>NUCLEOTIDE SEQUENCE [LARGE SCALE GENOMIC DNA]</scope>
    <source>
        <strain evidence="6">Msb3</strain>
    </source>
</reference>
<dbReference type="PANTHER" id="PTHR30244">
    <property type="entry name" value="TRANSAMINASE"/>
    <property type="match status" value="1"/>
</dbReference>
<evidence type="ECO:0000313" key="6">
    <source>
        <dbReference type="Proteomes" id="UP000325811"/>
    </source>
</evidence>
<dbReference type="InterPro" id="IPR015424">
    <property type="entry name" value="PyrdxlP-dep_Trfase"/>
</dbReference>
<keyword evidence="6" id="KW-1185">Reference proteome</keyword>
<protein>
    <submittedName>
        <fullName evidence="5">TDP-4-oxo-6-deoxy-D-glucose transaminase</fullName>
        <ecNumber evidence="5">2.6.1.-</ecNumber>
    </submittedName>
</protein>
<gene>
    <name evidence="5" type="primary">rffA</name>
    <name evidence="5" type="ORF">PDMSB3_0794</name>
</gene>
<evidence type="ECO:0000313" key="5">
    <source>
        <dbReference type="EMBL" id="VVD27256.1"/>
    </source>
</evidence>
<dbReference type="FunFam" id="3.40.640.10:FF:000037">
    <property type="entry name" value="dTDP-4-amino-4,6-dideoxygalactose transaminase"/>
    <property type="match status" value="1"/>
</dbReference>
<keyword evidence="3 4" id="KW-0663">Pyridoxal phosphate</keyword>
<dbReference type="KEGG" id="pdio:PDMSB3_0794"/>
<proteinExistence type="inferred from homology"/>
<feature type="active site" description="Proton acceptor" evidence="2">
    <location>
        <position position="202"/>
    </location>
</feature>
<evidence type="ECO:0000256" key="1">
    <source>
        <dbReference type="ARBA" id="ARBA00037999"/>
    </source>
</evidence>
<dbReference type="EMBL" id="LR699553">
    <property type="protein sequence ID" value="VVD27256.1"/>
    <property type="molecule type" value="Genomic_DNA"/>
</dbReference>
<dbReference type="InterPro" id="IPR012749">
    <property type="entry name" value="WecE-like"/>
</dbReference>
<keyword evidence="5" id="KW-0032">Aminotransferase</keyword>
<evidence type="ECO:0000256" key="3">
    <source>
        <dbReference type="PIRSR" id="PIRSR000390-2"/>
    </source>
</evidence>
<keyword evidence="5" id="KW-0808">Transferase</keyword>
<evidence type="ECO:0000256" key="2">
    <source>
        <dbReference type="PIRSR" id="PIRSR000390-1"/>
    </source>
</evidence>
<organism evidence="5 6">
    <name type="scientific">Paraburkholderia dioscoreae</name>
    <dbReference type="NCBI Taxonomy" id="2604047"/>
    <lineage>
        <taxon>Bacteria</taxon>
        <taxon>Pseudomonadati</taxon>
        <taxon>Pseudomonadota</taxon>
        <taxon>Betaproteobacteria</taxon>
        <taxon>Burkholderiales</taxon>
        <taxon>Burkholderiaceae</taxon>
        <taxon>Paraburkholderia</taxon>
    </lineage>
</organism>
<dbReference type="GO" id="GO:0000271">
    <property type="term" value="P:polysaccharide biosynthetic process"/>
    <property type="evidence" value="ECO:0007669"/>
    <property type="project" value="TreeGrafter"/>
</dbReference>
<dbReference type="GO" id="GO:0019180">
    <property type="term" value="F:dTDP-4-amino-4,6-dideoxygalactose transaminase activity"/>
    <property type="evidence" value="ECO:0007669"/>
    <property type="project" value="TreeGrafter"/>
</dbReference>
<dbReference type="Pfam" id="PF01041">
    <property type="entry name" value="DegT_DnrJ_EryC1"/>
    <property type="match status" value="1"/>
</dbReference>
<evidence type="ECO:0000256" key="4">
    <source>
        <dbReference type="RuleBase" id="RU004508"/>
    </source>
</evidence>
<accession>A0A5Q4ZDC5</accession>
<dbReference type="SUPFAM" id="SSF53383">
    <property type="entry name" value="PLP-dependent transferases"/>
    <property type="match status" value="1"/>
</dbReference>
<comment type="similarity">
    <text evidence="1 4">Belongs to the DegT/DnrJ/EryC1 family.</text>
</comment>
<sequence length="396" mass="44121">MWGKLFMSRSTPQIGIEVNENRIPFNTPAMTGNELKYIAETHFNKKLAGDGSFTGRCNKWLQERSGAGKALLTHSCTAALEMAVLLLDIRPGDEIIMPSYTFVSTANAFVLRGGVPVFVDVRKDTMNLDERLIESAITSRTRAIVPVHYAGVACEMDTIVSIAQRHGLKVVEDAAQGVMATYKGRGLGSIGDLGAYSFHETKNIISGEGGALLVNDPTLTRRAEIIREKGTDRSRFLRGEVDKYTWQEVGSSFLPSELTAAYLWAQLEGAEKITAARVANWERYHVLLEPLERKGALRRPVIPAECQHNGHMYYVLVEDEDLRQRILDEYRKQEIGSVFHYVPLHSSPGGQRYGKVSGSLEVTVNQSKRLIRLPLWAGLTETQQIRVVDVFSALLE</sequence>
<dbReference type="PIRSF" id="PIRSF000390">
    <property type="entry name" value="PLP_StrS"/>
    <property type="match status" value="1"/>
</dbReference>
<dbReference type="NCBIfam" id="NF008687">
    <property type="entry name" value="PRK11706.1"/>
    <property type="match status" value="1"/>
</dbReference>
<dbReference type="GO" id="GO:0030170">
    <property type="term" value="F:pyridoxal phosphate binding"/>
    <property type="evidence" value="ECO:0007669"/>
    <property type="project" value="TreeGrafter"/>
</dbReference>
<dbReference type="EC" id="2.6.1.-" evidence="5"/>
<dbReference type="CDD" id="cd00616">
    <property type="entry name" value="AHBA_syn"/>
    <property type="match status" value="1"/>
</dbReference>
<dbReference type="Gene3D" id="3.40.640.10">
    <property type="entry name" value="Type I PLP-dependent aspartate aminotransferase-like (Major domain)"/>
    <property type="match status" value="1"/>
</dbReference>